<name>A0A6P2CZH2_9BACT</name>
<keyword evidence="2" id="KW-0808">Transferase</keyword>
<proteinExistence type="predicted"/>
<dbReference type="InterPro" id="IPR011989">
    <property type="entry name" value="ARM-like"/>
</dbReference>
<dbReference type="Pfam" id="PF13360">
    <property type="entry name" value="PQQ_2"/>
    <property type="match status" value="1"/>
</dbReference>
<evidence type="ECO:0000259" key="1">
    <source>
        <dbReference type="Pfam" id="PF13360"/>
    </source>
</evidence>
<dbReference type="EMBL" id="LR593886">
    <property type="protein sequence ID" value="VTR94279.1"/>
    <property type="molecule type" value="Genomic_DNA"/>
</dbReference>
<sequence length="601" mass="66171">MRRHGMLFAVALPLAALLLIPVRGDDPIPVPIKRPARPIAGGTITTNTQLTDESALKEAGLSATEAGPLIDYLKQRTLTEEDQHKIGEVIARFGADDFEERVQATAEVEKFGPAAIGPLKTAEKNADAEVAYRARHALKRMEKVPHSRVAIATARALAKLKPSGAAAALLGFLPLADSDEVAEEIQVALVALALHDGKAEPALVKALDDKSVLCRSAAYVALIEGGPATERIRIKDAFPLVKAAVAKEPDVDARFRGLWALMLTSREKEFVPALIDMIPKLPRGRIWQLEEFLLQMAGDGKPNARFGKSEESLTKAKDTWAGWWKGKADGFDLVAFTFTPRITGYTDIIEQDLNFARFQLVTLGPDQKEKVKLGSDGVNQLTYPTDVKKLPNGNYIIAEQNANRLTERDSTGRIVKSTSVNFPLNIDLMSDGGMVVVSRNQVVQYDKNMKQVWLYTRQQYDIMGGHRMPNGDVVFITQFNGNNQPNVFRVGAKDGKEVGKPLTLGRFQQYQSIDSVSDDKILVCESNRVVEYDLKTSKEVWKYDANNASSCQRLPNGNTLIGFMHYGNGSSGRAIEVDPSGEVVWEYKSKDGLQAIRAVRR</sequence>
<dbReference type="SUPFAM" id="SSF48371">
    <property type="entry name" value="ARM repeat"/>
    <property type="match status" value="1"/>
</dbReference>
<accession>A0A6P2CZH2</accession>
<dbReference type="Proteomes" id="UP000464178">
    <property type="component" value="Chromosome"/>
</dbReference>
<protein>
    <recommendedName>
        <fullName evidence="1">Pyrrolo-quinoline quinone repeat domain-containing protein</fullName>
    </recommendedName>
</protein>
<dbReference type="KEGG" id="gms:SOIL9_34350"/>
<feature type="domain" description="Pyrrolo-quinoline quinone repeat" evidence="1">
    <location>
        <begin position="393"/>
        <end position="587"/>
    </location>
</feature>
<keyword evidence="3" id="KW-1185">Reference proteome</keyword>
<dbReference type="GO" id="GO:0016740">
    <property type="term" value="F:transferase activity"/>
    <property type="evidence" value="ECO:0007669"/>
    <property type="project" value="UniProtKB-KW"/>
</dbReference>
<dbReference type="InterPro" id="IPR002372">
    <property type="entry name" value="PQQ_rpt_dom"/>
</dbReference>
<dbReference type="Gene3D" id="2.130.10.10">
    <property type="entry name" value="YVTN repeat-like/Quinoprotein amine dehydrogenase"/>
    <property type="match status" value="1"/>
</dbReference>
<dbReference type="InterPro" id="IPR015943">
    <property type="entry name" value="WD40/YVTN_repeat-like_dom_sf"/>
</dbReference>
<evidence type="ECO:0000313" key="3">
    <source>
        <dbReference type="Proteomes" id="UP000464178"/>
    </source>
</evidence>
<reference evidence="2 3" key="1">
    <citation type="submission" date="2019-05" db="EMBL/GenBank/DDBJ databases">
        <authorList>
            <consortium name="Science for Life Laboratories"/>
        </authorList>
    </citation>
    <scope>NUCLEOTIDE SEQUENCE [LARGE SCALE GENOMIC DNA]</scope>
    <source>
        <strain evidence="2">Soil9</strain>
    </source>
</reference>
<dbReference type="Gene3D" id="1.25.10.10">
    <property type="entry name" value="Leucine-rich Repeat Variant"/>
    <property type="match status" value="1"/>
</dbReference>
<organism evidence="2 3">
    <name type="scientific">Gemmata massiliana</name>
    <dbReference type="NCBI Taxonomy" id="1210884"/>
    <lineage>
        <taxon>Bacteria</taxon>
        <taxon>Pseudomonadati</taxon>
        <taxon>Planctomycetota</taxon>
        <taxon>Planctomycetia</taxon>
        <taxon>Gemmatales</taxon>
        <taxon>Gemmataceae</taxon>
        <taxon>Gemmata</taxon>
    </lineage>
</organism>
<dbReference type="AlphaFoldDB" id="A0A6P2CZH2"/>
<dbReference type="RefSeq" id="WP_162668845.1">
    <property type="nucleotide sequence ID" value="NZ_LR593886.1"/>
</dbReference>
<dbReference type="SUPFAM" id="SSF63829">
    <property type="entry name" value="Calcium-dependent phosphotriesterase"/>
    <property type="match status" value="1"/>
</dbReference>
<gene>
    <name evidence="2" type="ORF">SOIL9_34350</name>
</gene>
<dbReference type="InterPro" id="IPR016024">
    <property type="entry name" value="ARM-type_fold"/>
</dbReference>
<evidence type="ECO:0000313" key="2">
    <source>
        <dbReference type="EMBL" id="VTR94279.1"/>
    </source>
</evidence>